<name>A0A6P2D587_9BACT</name>
<dbReference type="Proteomes" id="UP000464178">
    <property type="component" value="Chromosome"/>
</dbReference>
<dbReference type="Pfam" id="PF13435">
    <property type="entry name" value="Cytochrome_C554"/>
    <property type="match status" value="1"/>
</dbReference>
<reference evidence="4 5" key="1">
    <citation type="submission" date="2019-05" db="EMBL/GenBank/DDBJ databases">
        <authorList>
            <consortium name="Science for Life Laboratories"/>
        </authorList>
    </citation>
    <scope>NUCLEOTIDE SEQUENCE [LARGE SCALE GENOMIC DNA]</scope>
    <source>
        <strain evidence="4">Soil9</strain>
    </source>
</reference>
<evidence type="ECO:0000313" key="5">
    <source>
        <dbReference type="Proteomes" id="UP000464178"/>
    </source>
</evidence>
<dbReference type="InterPro" id="IPR051829">
    <property type="entry name" value="Multiheme_Cytochr_ET"/>
</dbReference>
<dbReference type="SUPFAM" id="SSF56300">
    <property type="entry name" value="Metallo-dependent phosphatases"/>
    <property type="match status" value="1"/>
</dbReference>
<accession>A0A6P2D587</accession>
<dbReference type="InterPro" id="IPR023155">
    <property type="entry name" value="Cyt_c-552/4"/>
</dbReference>
<dbReference type="SUPFAM" id="SSF48695">
    <property type="entry name" value="Multiheme cytochromes"/>
    <property type="match status" value="1"/>
</dbReference>
<protein>
    <recommendedName>
        <fullName evidence="3">Cytochrome c-552/4 domain-containing protein</fullName>
    </recommendedName>
</protein>
<proteinExistence type="predicted"/>
<dbReference type="GO" id="GO:0016491">
    <property type="term" value="F:oxidoreductase activity"/>
    <property type="evidence" value="ECO:0007669"/>
    <property type="project" value="TreeGrafter"/>
</dbReference>
<dbReference type="EMBL" id="LR593886">
    <property type="protein sequence ID" value="VTR96067.1"/>
    <property type="molecule type" value="Genomic_DNA"/>
</dbReference>
<dbReference type="AlphaFoldDB" id="A0A6P2D587"/>
<dbReference type="InterPro" id="IPR029052">
    <property type="entry name" value="Metallo-depent_PP-like"/>
</dbReference>
<gene>
    <name evidence="4" type="ORF">SOIL9_16470</name>
</gene>
<dbReference type="InterPro" id="IPR036280">
    <property type="entry name" value="Multihaem_cyt_sf"/>
</dbReference>
<keyword evidence="4" id="KW-0378">Hydrolase</keyword>
<feature type="signal peptide" evidence="2">
    <location>
        <begin position="1"/>
        <end position="39"/>
    </location>
</feature>
<keyword evidence="5" id="KW-1185">Reference proteome</keyword>
<evidence type="ECO:0000259" key="3">
    <source>
        <dbReference type="Pfam" id="PF13435"/>
    </source>
</evidence>
<dbReference type="PANTHER" id="PTHR35038">
    <property type="entry name" value="DISSIMILATORY SULFITE REDUCTASE SIRA"/>
    <property type="match status" value="1"/>
</dbReference>
<organism evidence="4 5">
    <name type="scientific">Gemmata massiliana</name>
    <dbReference type="NCBI Taxonomy" id="1210884"/>
    <lineage>
        <taxon>Bacteria</taxon>
        <taxon>Pseudomonadati</taxon>
        <taxon>Planctomycetota</taxon>
        <taxon>Planctomycetia</taxon>
        <taxon>Gemmatales</taxon>
        <taxon>Gemmataceae</taxon>
        <taxon>Gemmata</taxon>
    </lineage>
</organism>
<dbReference type="RefSeq" id="WP_162670406.1">
    <property type="nucleotide sequence ID" value="NZ_LR593886.1"/>
</dbReference>
<dbReference type="Gene3D" id="3.60.21.10">
    <property type="match status" value="1"/>
</dbReference>
<dbReference type="PANTHER" id="PTHR35038:SF8">
    <property type="entry name" value="C-TYPE POLYHEME CYTOCHROME OMCC"/>
    <property type="match status" value="1"/>
</dbReference>
<dbReference type="Gene3D" id="1.10.1130.10">
    <property type="entry name" value="Flavocytochrome C3, Chain A"/>
    <property type="match status" value="1"/>
</dbReference>
<evidence type="ECO:0000313" key="4">
    <source>
        <dbReference type="EMBL" id="VTR96067.1"/>
    </source>
</evidence>
<keyword evidence="1 2" id="KW-0732">Signal</keyword>
<evidence type="ECO:0000256" key="2">
    <source>
        <dbReference type="SAM" id="SignalP"/>
    </source>
</evidence>
<feature type="domain" description="Cytochrome c-552/4" evidence="3">
    <location>
        <begin position="447"/>
        <end position="520"/>
    </location>
</feature>
<dbReference type="KEGG" id="gms:SOIL9_16470"/>
<sequence length="627" mass="67934">MTDPTPLPVRASSVRWSAFFCVSAAFLAGCVVSAPTTHAERSAPAETTAPEAGADSLPSVTFVPNLPADQHVAAKVAPPSAVPPQQLFVGWPKDQKPDAVIVFTGQTFGFLQPCGCSRPQTGGLERRAVFIQSLREKGWPVAGVDLGDLYPEKPAVREQGRLKYIATMNSLREMGYVAVGVGQTDITAQLDMLLGAYVAQKEQPPFTLAGNAIGLDGTGQEVPRLKRFPVLPDDTRPLIGSTEVTEVGKLPIGIAGVVGKALAVDARNKKLDTSIDFAKVEDALKTARDELKNHKKKPQLNVLIYQGSATDAANVAKDFPQFNIILCQASDPLPPLLPQQPQGTKSLIIEVGHKGQHIGVLGVFKKPDGGFDLKYQLVQMTEEFLTPGTEEQAHKSNKVLGILEDYAKSVKSQIVLGKDYPRVPHAAQIHAQGLNPKVNLTYVGSDACKACHAKEHEQWSKSKHGHAMEALEKLAKRPSLRQYDGECVRCHTVGFDYQTGYEDEKKTAHLKHVGCESCHGPGSGHAADPKNKQLTEFLALWKQGVPGKAKMPDKAFIEKMAKLGPEERGKEAIAPADQLLLNRVGGMCMKCHDQDNDPHFDIYKYWAQINHSGLAPAGGWPIVPPKK</sequence>
<evidence type="ECO:0000256" key="1">
    <source>
        <dbReference type="ARBA" id="ARBA00022729"/>
    </source>
</evidence>
<feature type="chain" id="PRO_5026753677" description="Cytochrome c-552/4 domain-containing protein" evidence="2">
    <location>
        <begin position="40"/>
        <end position="627"/>
    </location>
</feature>
<dbReference type="GO" id="GO:0016787">
    <property type="term" value="F:hydrolase activity"/>
    <property type="evidence" value="ECO:0007669"/>
    <property type="project" value="UniProtKB-KW"/>
</dbReference>